<accession>A0A1I4YHW8</accession>
<reference evidence="1 2" key="1">
    <citation type="submission" date="2016-10" db="EMBL/GenBank/DDBJ databases">
        <authorList>
            <person name="de Groot N.N."/>
        </authorList>
    </citation>
    <scope>NUCLEOTIDE SEQUENCE [LARGE SCALE GENOMIC DNA]</scope>
    <source>
        <strain evidence="1 2">CGMCC 1.7659</strain>
    </source>
</reference>
<dbReference type="Proteomes" id="UP000198575">
    <property type="component" value="Unassembled WGS sequence"/>
</dbReference>
<name>A0A1I4YHW8_9GAMM</name>
<evidence type="ECO:0008006" key="3">
    <source>
        <dbReference type="Google" id="ProtNLM"/>
    </source>
</evidence>
<dbReference type="AlphaFoldDB" id="A0A1I4YHW8"/>
<protein>
    <recommendedName>
        <fullName evidence="3">Transposase</fullName>
    </recommendedName>
</protein>
<evidence type="ECO:0000313" key="1">
    <source>
        <dbReference type="EMBL" id="SFN37616.1"/>
    </source>
</evidence>
<sequence>MTTITIGVDLAKNVFSVCSANAAGRVLDRKDLRREAFAAYLVQLPPGTRVAMEACSGAHYWGRRCVELGLQPHLMA</sequence>
<evidence type="ECO:0000313" key="2">
    <source>
        <dbReference type="Proteomes" id="UP000198575"/>
    </source>
</evidence>
<dbReference type="EMBL" id="FOVF01000017">
    <property type="protein sequence ID" value="SFN37616.1"/>
    <property type="molecule type" value="Genomic_DNA"/>
</dbReference>
<keyword evidence="2" id="KW-1185">Reference proteome</keyword>
<dbReference type="OrthoDB" id="5289737at2"/>
<proteinExistence type="predicted"/>
<gene>
    <name evidence="1" type="ORF">SAMN05216289_11786</name>
</gene>
<organism evidence="1 2">
    <name type="scientific">Dokdonella immobilis</name>
    <dbReference type="NCBI Taxonomy" id="578942"/>
    <lineage>
        <taxon>Bacteria</taxon>
        <taxon>Pseudomonadati</taxon>
        <taxon>Pseudomonadota</taxon>
        <taxon>Gammaproteobacteria</taxon>
        <taxon>Lysobacterales</taxon>
        <taxon>Rhodanobacteraceae</taxon>
        <taxon>Dokdonella</taxon>
    </lineage>
</organism>
<feature type="non-terminal residue" evidence="1">
    <location>
        <position position="76"/>
    </location>
</feature>